<evidence type="ECO:0000313" key="7">
    <source>
        <dbReference type="EMBL" id="CAD7650305.1"/>
    </source>
</evidence>
<dbReference type="InterPro" id="IPR050182">
    <property type="entry name" value="Cytochrome_P450_fam2"/>
</dbReference>
<dbReference type="PANTHER" id="PTHR24300:SF375">
    <property type="entry name" value="CYTOCHROME P450 FAMILY"/>
    <property type="match status" value="1"/>
</dbReference>
<dbReference type="PANTHER" id="PTHR24300">
    <property type="entry name" value="CYTOCHROME P450 508A4-RELATED"/>
    <property type="match status" value="1"/>
</dbReference>
<dbReference type="PRINTS" id="PR00463">
    <property type="entry name" value="EP450I"/>
</dbReference>
<name>A0A7R9M0U1_9ACAR</name>
<evidence type="ECO:0008006" key="9">
    <source>
        <dbReference type="Google" id="ProtNLM"/>
    </source>
</evidence>
<accession>A0A7R9M0U1</accession>
<keyword evidence="3 5" id="KW-0408">Iron</keyword>
<comment type="similarity">
    <text evidence="1 6">Belongs to the cytochrome P450 family.</text>
</comment>
<dbReference type="OrthoDB" id="6476904at2759"/>
<dbReference type="InterPro" id="IPR036396">
    <property type="entry name" value="Cyt_P450_sf"/>
</dbReference>
<dbReference type="GO" id="GO:0006805">
    <property type="term" value="P:xenobiotic metabolic process"/>
    <property type="evidence" value="ECO:0007669"/>
    <property type="project" value="TreeGrafter"/>
</dbReference>
<organism evidence="7">
    <name type="scientific">Medioppia subpectinata</name>
    <dbReference type="NCBI Taxonomy" id="1979941"/>
    <lineage>
        <taxon>Eukaryota</taxon>
        <taxon>Metazoa</taxon>
        <taxon>Ecdysozoa</taxon>
        <taxon>Arthropoda</taxon>
        <taxon>Chelicerata</taxon>
        <taxon>Arachnida</taxon>
        <taxon>Acari</taxon>
        <taxon>Acariformes</taxon>
        <taxon>Sarcoptiformes</taxon>
        <taxon>Oribatida</taxon>
        <taxon>Brachypylina</taxon>
        <taxon>Oppioidea</taxon>
        <taxon>Oppiidae</taxon>
        <taxon>Medioppia</taxon>
    </lineage>
</organism>
<protein>
    <recommendedName>
        <fullName evidence="9">Cytochrome P450</fullName>
    </recommendedName>
</protein>
<evidence type="ECO:0000256" key="5">
    <source>
        <dbReference type="PIRSR" id="PIRSR602401-1"/>
    </source>
</evidence>
<dbReference type="AlphaFoldDB" id="A0A7R9M0U1"/>
<keyword evidence="5 6" id="KW-0349">Heme</keyword>
<reference evidence="7" key="1">
    <citation type="submission" date="2020-11" db="EMBL/GenBank/DDBJ databases">
        <authorList>
            <person name="Tran Van P."/>
        </authorList>
    </citation>
    <scope>NUCLEOTIDE SEQUENCE</scope>
</reference>
<dbReference type="InterPro" id="IPR002401">
    <property type="entry name" value="Cyt_P450_E_grp-I"/>
</dbReference>
<dbReference type="SUPFAM" id="SSF48264">
    <property type="entry name" value="Cytochrome P450"/>
    <property type="match status" value="1"/>
</dbReference>
<dbReference type="EMBL" id="OC905975">
    <property type="protein sequence ID" value="CAD7650305.1"/>
    <property type="molecule type" value="Genomic_DNA"/>
</dbReference>
<dbReference type="Proteomes" id="UP000759131">
    <property type="component" value="Unassembled WGS sequence"/>
</dbReference>
<feature type="binding site" description="axial binding residue" evidence="5">
    <location>
        <position position="118"/>
    </location>
    <ligand>
        <name>heme</name>
        <dbReference type="ChEBI" id="CHEBI:30413"/>
    </ligand>
    <ligandPart>
        <name>Fe</name>
        <dbReference type="ChEBI" id="CHEBI:18248"/>
    </ligandPart>
</feature>
<dbReference type="Gene3D" id="1.10.630.10">
    <property type="entry name" value="Cytochrome P450"/>
    <property type="match status" value="1"/>
</dbReference>
<sequence>MQQKLRQEIESQIGDRMPTHEDRNRCHYVMAFIAETLRARNVARFGVTHKAVVDTKIDNVFVPKGTDVCLYQGIILDSPEYWPNADQFTPERFLDSEGCYITTRPKAFIPFGVGRRVCLGEKLAIADLFLVLVRFLQSTQDYELVLDSNSGVDPDPNIAESFVPKDYKI</sequence>
<comment type="cofactor">
    <cofactor evidence="5">
        <name>heme</name>
        <dbReference type="ChEBI" id="CHEBI:30413"/>
    </cofactor>
</comment>
<evidence type="ECO:0000313" key="8">
    <source>
        <dbReference type="Proteomes" id="UP000759131"/>
    </source>
</evidence>
<dbReference type="PROSITE" id="PS00086">
    <property type="entry name" value="CYTOCHROME_P450"/>
    <property type="match status" value="1"/>
</dbReference>
<dbReference type="GO" id="GO:0016712">
    <property type="term" value="F:oxidoreductase activity, acting on paired donors, with incorporation or reduction of molecular oxygen, reduced flavin or flavoprotein as one donor, and incorporation of one atom of oxygen"/>
    <property type="evidence" value="ECO:0007669"/>
    <property type="project" value="TreeGrafter"/>
</dbReference>
<dbReference type="GO" id="GO:0020037">
    <property type="term" value="F:heme binding"/>
    <property type="evidence" value="ECO:0007669"/>
    <property type="project" value="InterPro"/>
</dbReference>
<keyword evidence="4 6" id="KW-0503">Monooxygenase</keyword>
<keyword evidence="6" id="KW-0560">Oxidoreductase</keyword>
<evidence type="ECO:0000256" key="2">
    <source>
        <dbReference type="ARBA" id="ARBA00022723"/>
    </source>
</evidence>
<proteinExistence type="inferred from homology"/>
<dbReference type="PRINTS" id="PR00385">
    <property type="entry name" value="P450"/>
</dbReference>
<evidence type="ECO:0000256" key="1">
    <source>
        <dbReference type="ARBA" id="ARBA00010617"/>
    </source>
</evidence>
<evidence type="ECO:0000256" key="4">
    <source>
        <dbReference type="ARBA" id="ARBA00023033"/>
    </source>
</evidence>
<dbReference type="Pfam" id="PF00067">
    <property type="entry name" value="p450"/>
    <property type="match status" value="1"/>
</dbReference>
<keyword evidence="2 5" id="KW-0479">Metal-binding</keyword>
<evidence type="ECO:0000256" key="3">
    <source>
        <dbReference type="ARBA" id="ARBA00023004"/>
    </source>
</evidence>
<dbReference type="InterPro" id="IPR017972">
    <property type="entry name" value="Cyt_P450_CS"/>
</dbReference>
<dbReference type="InterPro" id="IPR001128">
    <property type="entry name" value="Cyt_P450"/>
</dbReference>
<evidence type="ECO:0000256" key="6">
    <source>
        <dbReference type="RuleBase" id="RU000461"/>
    </source>
</evidence>
<feature type="non-terminal residue" evidence="7">
    <location>
        <position position="1"/>
    </location>
</feature>
<gene>
    <name evidence="7" type="ORF">OSB1V03_LOCUS22796</name>
</gene>
<keyword evidence="8" id="KW-1185">Reference proteome</keyword>
<dbReference type="EMBL" id="CAJPIZ010051400">
    <property type="protein sequence ID" value="CAG2122851.1"/>
    <property type="molecule type" value="Genomic_DNA"/>
</dbReference>
<dbReference type="GO" id="GO:0005506">
    <property type="term" value="F:iron ion binding"/>
    <property type="evidence" value="ECO:0007669"/>
    <property type="project" value="InterPro"/>
</dbReference>
<dbReference type="GO" id="GO:0005737">
    <property type="term" value="C:cytoplasm"/>
    <property type="evidence" value="ECO:0007669"/>
    <property type="project" value="TreeGrafter"/>
</dbReference>
<dbReference type="GO" id="GO:0006082">
    <property type="term" value="P:organic acid metabolic process"/>
    <property type="evidence" value="ECO:0007669"/>
    <property type="project" value="TreeGrafter"/>
</dbReference>